<gene>
    <name evidence="1" type="ORF">OCBIM_22020890mg</name>
</gene>
<evidence type="ECO:0000313" key="1">
    <source>
        <dbReference type="EMBL" id="KOF63006.1"/>
    </source>
</evidence>
<accession>A0A0L8FHU7</accession>
<organism evidence="1">
    <name type="scientific">Octopus bimaculoides</name>
    <name type="common">California two-spotted octopus</name>
    <dbReference type="NCBI Taxonomy" id="37653"/>
    <lineage>
        <taxon>Eukaryota</taxon>
        <taxon>Metazoa</taxon>
        <taxon>Spiralia</taxon>
        <taxon>Lophotrochozoa</taxon>
        <taxon>Mollusca</taxon>
        <taxon>Cephalopoda</taxon>
        <taxon>Coleoidea</taxon>
        <taxon>Octopodiformes</taxon>
        <taxon>Octopoda</taxon>
        <taxon>Incirrata</taxon>
        <taxon>Octopodidae</taxon>
        <taxon>Octopus</taxon>
    </lineage>
</organism>
<protein>
    <submittedName>
        <fullName evidence="1">Uncharacterized protein</fullName>
    </submittedName>
</protein>
<dbReference type="AlphaFoldDB" id="A0A0L8FHU7"/>
<sequence>MYFSVHKYFTNSIQFLFLLTYTQNILHTHTHTHTNTHICEWVLQIAKYTECIFSTSCTTTFQRDPQELLCETRCN</sequence>
<proteinExistence type="predicted"/>
<dbReference type="EMBL" id="KQ431871">
    <property type="protein sequence ID" value="KOF63006.1"/>
    <property type="molecule type" value="Genomic_DNA"/>
</dbReference>
<name>A0A0L8FHU7_OCTBM</name>
<reference evidence="1" key="1">
    <citation type="submission" date="2015-07" db="EMBL/GenBank/DDBJ databases">
        <title>MeaNS - Measles Nucleotide Surveillance Program.</title>
        <authorList>
            <person name="Tran T."/>
            <person name="Druce J."/>
        </authorList>
    </citation>
    <scope>NUCLEOTIDE SEQUENCE</scope>
    <source>
        <strain evidence="1">UCB-OBI-ISO-001</strain>
        <tissue evidence="1">Gonad</tissue>
    </source>
</reference>